<name>A0A9D4GCI6_DREPO</name>
<comment type="caution">
    <text evidence="1">The sequence shown here is derived from an EMBL/GenBank/DDBJ whole genome shotgun (WGS) entry which is preliminary data.</text>
</comment>
<reference evidence="1" key="1">
    <citation type="journal article" date="2019" name="bioRxiv">
        <title>The Genome of the Zebra Mussel, Dreissena polymorpha: A Resource for Invasive Species Research.</title>
        <authorList>
            <person name="McCartney M.A."/>
            <person name="Auch B."/>
            <person name="Kono T."/>
            <person name="Mallez S."/>
            <person name="Zhang Y."/>
            <person name="Obille A."/>
            <person name="Becker A."/>
            <person name="Abrahante J.E."/>
            <person name="Garbe J."/>
            <person name="Badalamenti J.P."/>
            <person name="Herman A."/>
            <person name="Mangelson H."/>
            <person name="Liachko I."/>
            <person name="Sullivan S."/>
            <person name="Sone E.D."/>
            <person name="Koren S."/>
            <person name="Silverstein K.A.T."/>
            <person name="Beckman K.B."/>
            <person name="Gohl D.M."/>
        </authorList>
    </citation>
    <scope>NUCLEOTIDE SEQUENCE</scope>
    <source>
        <strain evidence="1">Duluth1</strain>
        <tissue evidence="1">Whole animal</tissue>
    </source>
</reference>
<sequence>MTKEQESSPPLLPVYTTLPFTIALKVRTGFHRRLYTTASLCKRQPTTGLLHNNARHCRPMS</sequence>
<evidence type="ECO:0000313" key="2">
    <source>
        <dbReference type="Proteomes" id="UP000828390"/>
    </source>
</evidence>
<organism evidence="1 2">
    <name type="scientific">Dreissena polymorpha</name>
    <name type="common">Zebra mussel</name>
    <name type="synonym">Mytilus polymorpha</name>
    <dbReference type="NCBI Taxonomy" id="45954"/>
    <lineage>
        <taxon>Eukaryota</taxon>
        <taxon>Metazoa</taxon>
        <taxon>Spiralia</taxon>
        <taxon>Lophotrochozoa</taxon>
        <taxon>Mollusca</taxon>
        <taxon>Bivalvia</taxon>
        <taxon>Autobranchia</taxon>
        <taxon>Heteroconchia</taxon>
        <taxon>Euheterodonta</taxon>
        <taxon>Imparidentia</taxon>
        <taxon>Neoheterodontei</taxon>
        <taxon>Myida</taxon>
        <taxon>Dreissenoidea</taxon>
        <taxon>Dreissenidae</taxon>
        <taxon>Dreissena</taxon>
    </lineage>
</organism>
<keyword evidence="2" id="KW-1185">Reference proteome</keyword>
<reference evidence="1" key="2">
    <citation type="submission" date="2020-11" db="EMBL/GenBank/DDBJ databases">
        <authorList>
            <person name="McCartney M.A."/>
            <person name="Auch B."/>
            <person name="Kono T."/>
            <person name="Mallez S."/>
            <person name="Becker A."/>
            <person name="Gohl D.M."/>
            <person name="Silverstein K.A.T."/>
            <person name="Koren S."/>
            <person name="Bechman K.B."/>
            <person name="Herman A."/>
            <person name="Abrahante J.E."/>
            <person name="Garbe J."/>
        </authorList>
    </citation>
    <scope>NUCLEOTIDE SEQUENCE</scope>
    <source>
        <strain evidence="1">Duluth1</strain>
        <tissue evidence="1">Whole animal</tissue>
    </source>
</reference>
<dbReference type="EMBL" id="JAIWYP010000006">
    <property type="protein sequence ID" value="KAH3812921.1"/>
    <property type="molecule type" value="Genomic_DNA"/>
</dbReference>
<proteinExistence type="predicted"/>
<dbReference type="Proteomes" id="UP000828390">
    <property type="component" value="Unassembled WGS sequence"/>
</dbReference>
<gene>
    <name evidence="1" type="ORF">DPMN_141364</name>
</gene>
<dbReference type="AlphaFoldDB" id="A0A9D4GCI6"/>
<protein>
    <submittedName>
        <fullName evidence="1">Uncharacterized protein</fullName>
    </submittedName>
</protein>
<evidence type="ECO:0000313" key="1">
    <source>
        <dbReference type="EMBL" id="KAH3812921.1"/>
    </source>
</evidence>
<accession>A0A9D4GCI6</accession>